<dbReference type="KEGG" id="plon:Pla110_32260"/>
<dbReference type="OrthoDB" id="277538at2"/>
<dbReference type="RefSeq" id="WP_144996861.1">
    <property type="nucleotide sequence ID" value="NZ_CP036281.1"/>
</dbReference>
<reference evidence="2 3" key="1">
    <citation type="submission" date="2019-02" db="EMBL/GenBank/DDBJ databases">
        <title>Deep-cultivation of Planctomycetes and their phenomic and genomic characterization uncovers novel biology.</title>
        <authorList>
            <person name="Wiegand S."/>
            <person name="Jogler M."/>
            <person name="Boedeker C."/>
            <person name="Pinto D."/>
            <person name="Vollmers J."/>
            <person name="Rivas-Marin E."/>
            <person name="Kohn T."/>
            <person name="Peeters S.H."/>
            <person name="Heuer A."/>
            <person name="Rast P."/>
            <person name="Oberbeckmann S."/>
            <person name="Bunk B."/>
            <person name="Jeske O."/>
            <person name="Meyerdierks A."/>
            <person name="Storesund J.E."/>
            <person name="Kallscheuer N."/>
            <person name="Luecker S."/>
            <person name="Lage O.M."/>
            <person name="Pohl T."/>
            <person name="Merkel B.J."/>
            <person name="Hornburger P."/>
            <person name="Mueller R.-W."/>
            <person name="Bruemmer F."/>
            <person name="Labrenz M."/>
            <person name="Spormann A.M."/>
            <person name="Op den Camp H."/>
            <person name="Overmann J."/>
            <person name="Amann R."/>
            <person name="Jetten M.S.M."/>
            <person name="Mascher T."/>
            <person name="Medema M.H."/>
            <person name="Devos D.P."/>
            <person name="Kaster A.-K."/>
            <person name="Ovreas L."/>
            <person name="Rohde M."/>
            <person name="Galperin M.Y."/>
            <person name="Jogler C."/>
        </authorList>
    </citation>
    <scope>NUCLEOTIDE SEQUENCE [LARGE SCALE GENOMIC DNA]</scope>
    <source>
        <strain evidence="2 3">Pla110</strain>
    </source>
</reference>
<feature type="compositionally biased region" description="Polar residues" evidence="1">
    <location>
        <begin position="176"/>
        <end position="187"/>
    </location>
</feature>
<dbReference type="AlphaFoldDB" id="A0A518CQK8"/>
<keyword evidence="3" id="KW-1185">Reference proteome</keyword>
<organism evidence="2 3">
    <name type="scientific">Polystyrenella longa</name>
    <dbReference type="NCBI Taxonomy" id="2528007"/>
    <lineage>
        <taxon>Bacteria</taxon>
        <taxon>Pseudomonadati</taxon>
        <taxon>Planctomycetota</taxon>
        <taxon>Planctomycetia</taxon>
        <taxon>Planctomycetales</taxon>
        <taxon>Planctomycetaceae</taxon>
        <taxon>Polystyrenella</taxon>
    </lineage>
</organism>
<dbReference type="Proteomes" id="UP000317178">
    <property type="component" value="Chromosome"/>
</dbReference>
<evidence type="ECO:0000256" key="1">
    <source>
        <dbReference type="SAM" id="MobiDB-lite"/>
    </source>
</evidence>
<protein>
    <submittedName>
        <fullName evidence="2">Uncharacterized protein</fullName>
    </submittedName>
</protein>
<evidence type="ECO:0000313" key="2">
    <source>
        <dbReference type="EMBL" id="QDU81484.1"/>
    </source>
</evidence>
<sequence>MSTNAKVHSFEAIKRFHGSLIIFAEEATGSLGSLHQEIVRIMQWLTHEQPSYWKKQIQKGFEEVAAAKAALSRAKMKNFDGNPASCIEEKKALQKAKWALDHAQKQIDVVRHWGIKMQQESDEYRGRLARLETMVNLEIPRMLALLENMVTALEAYAAIQTVETNRMAGNDEQSRQQRAVGNKQAQEQPAPKSEEAVSTETAAQSAAQPTNQPVPEEHQ</sequence>
<dbReference type="EMBL" id="CP036281">
    <property type="protein sequence ID" value="QDU81484.1"/>
    <property type="molecule type" value="Genomic_DNA"/>
</dbReference>
<gene>
    <name evidence="2" type="ORF">Pla110_32260</name>
</gene>
<name>A0A518CQK8_9PLAN</name>
<proteinExistence type="predicted"/>
<feature type="compositionally biased region" description="Polar residues" evidence="1">
    <location>
        <begin position="196"/>
        <end position="213"/>
    </location>
</feature>
<evidence type="ECO:0000313" key="3">
    <source>
        <dbReference type="Proteomes" id="UP000317178"/>
    </source>
</evidence>
<feature type="region of interest" description="Disordered" evidence="1">
    <location>
        <begin position="169"/>
        <end position="219"/>
    </location>
</feature>
<accession>A0A518CQK8</accession>